<comment type="similarity">
    <text evidence="2">Belongs to the glycosyl hydrolase 8 (cellulase D) family.</text>
</comment>
<evidence type="ECO:0000256" key="6">
    <source>
        <dbReference type="ARBA" id="ARBA00023295"/>
    </source>
</evidence>
<evidence type="ECO:0000313" key="9">
    <source>
        <dbReference type="EMBL" id="MBB3141019.1"/>
    </source>
</evidence>
<accession>A0A7W5G5D5</accession>
<dbReference type="GO" id="GO:0008810">
    <property type="term" value="F:cellulase activity"/>
    <property type="evidence" value="ECO:0007669"/>
    <property type="project" value="UniProtKB-EC"/>
</dbReference>
<feature type="signal peptide" evidence="8">
    <location>
        <begin position="1"/>
        <end position="20"/>
    </location>
</feature>
<evidence type="ECO:0000256" key="7">
    <source>
        <dbReference type="ARBA" id="ARBA00023326"/>
    </source>
</evidence>
<keyword evidence="4 9" id="KW-0378">Hydrolase</keyword>
<dbReference type="Gene3D" id="1.50.10.10">
    <property type="match status" value="1"/>
</dbReference>
<keyword evidence="6 9" id="KW-0326">Glycosidase</keyword>
<dbReference type="AlphaFoldDB" id="A0A7W5G5D5"/>
<feature type="chain" id="PRO_5030769929" description="cellulase" evidence="8">
    <location>
        <begin position="21"/>
        <end position="369"/>
    </location>
</feature>
<dbReference type="InterPro" id="IPR002037">
    <property type="entry name" value="Glyco_hydro_8"/>
</dbReference>
<dbReference type="EC" id="3.2.1.4" evidence="3"/>
<evidence type="ECO:0000256" key="4">
    <source>
        <dbReference type="ARBA" id="ARBA00022801"/>
    </source>
</evidence>
<sequence length="369" mass="40771">MLRTLLLAMSMQLMALPLQAAEHDWPAWSRFEANLISEDGRVIDPSDERRITTSEGQSYALLFALVADDRDTFQRVLDWTQNNLAKGDLGATLPAWLWGRGDDDRWGVIDANSAADSDLWLAYTLLEAGRLWQRRDYRVLGQRLAGRIAEQEVAELPGFGKMLLPGRTGFVGDASWRVNPSYLPPQLLTRLSALGGPWPEVAKLVPKLLLGSAPRGLAPDWVAWRTDSGWQPDPEHGAAGDYDAIRVYLWLGMLAHDAPYRETLLAHFQPMRDLTASLGVPPEHIDARSGESTGIANVSFSAALLPFLVATAQDHDAPLAAAQRRRIAGAPPDDDAYYSQVLMLFGVGWDQGRYRFAPDGSLHPAWEAP</sequence>
<evidence type="ECO:0000256" key="1">
    <source>
        <dbReference type="ARBA" id="ARBA00000966"/>
    </source>
</evidence>
<evidence type="ECO:0000313" key="10">
    <source>
        <dbReference type="Proteomes" id="UP000525987"/>
    </source>
</evidence>
<reference evidence="9 10" key="1">
    <citation type="submission" date="2020-08" db="EMBL/GenBank/DDBJ databases">
        <title>Genomic Encyclopedia of Type Strains, Phase III (KMG-III): the genomes of soil and plant-associated and newly described type strains.</title>
        <authorList>
            <person name="Whitman W."/>
        </authorList>
    </citation>
    <scope>NUCLEOTIDE SEQUENCE [LARGE SCALE GENOMIC DNA]</scope>
    <source>
        <strain evidence="9 10">CECT 5995</strain>
    </source>
</reference>
<dbReference type="NCBIfam" id="NF008305">
    <property type="entry name" value="PRK11097.1"/>
    <property type="match status" value="1"/>
</dbReference>
<keyword evidence="8" id="KW-0732">Signal</keyword>
<evidence type="ECO:0000256" key="3">
    <source>
        <dbReference type="ARBA" id="ARBA00012601"/>
    </source>
</evidence>
<evidence type="ECO:0000256" key="2">
    <source>
        <dbReference type="ARBA" id="ARBA00009209"/>
    </source>
</evidence>
<gene>
    <name evidence="9" type="ORF">FHR96_001893</name>
</gene>
<dbReference type="InterPro" id="IPR012341">
    <property type="entry name" value="6hp_glycosidase-like_sf"/>
</dbReference>
<comment type="catalytic activity">
    <reaction evidence="1">
        <text>Endohydrolysis of (1-&gt;4)-beta-D-glucosidic linkages in cellulose, lichenin and cereal beta-D-glucans.</text>
        <dbReference type="EC" id="3.2.1.4"/>
    </reaction>
</comment>
<comment type="caution">
    <text evidence="9">The sequence shown here is derived from an EMBL/GenBank/DDBJ whole genome shotgun (WGS) entry which is preliminary data.</text>
</comment>
<keyword evidence="10" id="KW-1185">Reference proteome</keyword>
<evidence type="ECO:0000256" key="8">
    <source>
        <dbReference type="SAM" id="SignalP"/>
    </source>
</evidence>
<protein>
    <recommendedName>
        <fullName evidence="3">cellulase</fullName>
        <ecNumber evidence="3">3.2.1.4</ecNumber>
    </recommendedName>
</protein>
<evidence type="ECO:0000256" key="5">
    <source>
        <dbReference type="ARBA" id="ARBA00023001"/>
    </source>
</evidence>
<dbReference type="Pfam" id="PF01270">
    <property type="entry name" value="Glyco_hydro_8"/>
    <property type="match status" value="1"/>
</dbReference>
<dbReference type="Proteomes" id="UP000525987">
    <property type="component" value="Unassembled WGS sequence"/>
</dbReference>
<dbReference type="EMBL" id="JACHXM010000007">
    <property type="protein sequence ID" value="MBB3141019.1"/>
    <property type="molecule type" value="Genomic_DNA"/>
</dbReference>
<organism evidence="9 10">
    <name type="scientific">Halomonas organivorans</name>
    <dbReference type="NCBI Taxonomy" id="257772"/>
    <lineage>
        <taxon>Bacteria</taxon>
        <taxon>Pseudomonadati</taxon>
        <taxon>Pseudomonadota</taxon>
        <taxon>Gammaproteobacteria</taxon>
        <taxon>Oceanospirillales</taxon>
        <taxon>Halomonadaceae</taxon>
        <taxon>Halomonas</taxon>
    </lineage>
</organism>
<keyword evidence="7" id="KW-0624">Polysaccharide degradation</keyword>
<keyword evidence="7" id="KW-0119">Carbohydrate metabolism</keyword>
<dbReference type="GO" id="GO:0030245">
    <property type="term" value="P:cellulose catabolic process"/>
    <property type="evidence" value="ECO:0007669"/>
    <property type="project" value="UniProtKB-KW"/>
</dbReference>
<dbReference type="InterPro" id="IPR008928">
    <property type="entry name" value="6-hairpin_glycosidase_sf"/>
</dbReference>
<name>A0A7W5G5D5_9GAMM</name>
<dbReference type="PRINTS" id="PR00735">
    <property type="entry name" value="GLHYDRLASE8"/>
</dbReference>
<dbReference type="RefSeq" id="WP_183387407.1">
    <property type="nucleotide sequence ID" value="NZ_JACHXM010000007.1"/>
</dbReference>
<proteinExistence type="inferred from homology"/>
<dbReference type="SUPFAM" id="SSF48208">
    <property type="entry name" value="Six-hairpin glycosidases"/>
    <property type="match status" value="1"/>
</dbReference>
<keyword evidence="5" id="KW-0136">Cellulose degradation</keyword>